<proteinExistence type="predicted"/>
<evidence type="ECO:0000256" key="1">
    <source>
        <dbReference type="SAM" id="MobiDB-lite"/>
    </source>
</evidence>
<evidence type="ECO:0000313" key="3">
    <source>
        <dbReference type="Proteomes" id="UP000190648"/>
    </source>
</evidence>
<dbReference type="AlphaFoldDB" id="A0A1V4J3C6"/>
<sequence length="70" mass="8090">MRKPLDQDRQEETGVISLLLQTASQEQHQEKQSKGKNETQQKQILKIQIHAAKMKKVEQKANNPLKGRNN</sequence>
<feature type="compositionally biased region" description="Basic and acidic residues" evidence="1">
    <location>
        <begin position="27"/>
        <end position="39"/>
    </location>
</feature>
<organism evidence="2 3">
    <name type="scientific">Patagioenas fasciata monilis</name>
    <dbReference type="NCBI Taxonomy" id="372326"/>
    <lineage>
        <taxon>Eukaryota</taxon>
        <taxon>Metazoa</taxon>
        <taxon>Chordata</taxon>
        <taxon>Craniata</taxon>
        <taxon>Vertebrata</taxon>
        <taxon>Euteleostomi</taxon>
        <taxon>Archelosauria</taxon>
        <taxon>Archosauria</taxon>
        <taxon>Dinosauria</taxon>
        <taxon>Saurischia</taxon>
        <taxon>Theropoda</taxon>
        <taxon>Coelurosauria</taxon>
        <taxon>Aves</taxon>
        <taxon>Neognathae</taxon>
        <taxon>Neoaves</taxon>
        <taxon>Columbimorphae</taxon>
        <taxon>Columbiformes</taxon>
        <taxon>Columbidae</taxon>
        <taxon>Patagioenas</taxon>
    </lineage>
</organism>
<feature type="region of interest" description="Disordered" evidence="1">
    <location>
        <begin position="20"/>
        <end position="42"/>
    </location>
</feature>
<comment type="caution">
    <text evidence="2">The sequence shown here is derived from an EMBL/GenBank/DDBJ whole genome shotgun (WGS) entry which is preliminary data.</text>
</comment>
<gene>
    <name evidence="2" type="ORF">AV530_016719</name>
</gene>
<evidence type="ECO:0000313" key="2">
    <source>
        <dbReference type="EMBL" id="OPJ66711.1"/>
    </source>
</evidence>
<dbReference type="Proteomes" id="UP000190648">
    <property type="component" value="Unassembled WGS sequence"/>
</dbReference>
<accession>A0A1V4J3C6</accession>
<dbReference type="EMBL" id="LSYS01009367">
    <property type="protein sequence ID" value="OPJ66711.1"/>
    <property type="molecule type" value="Genomic_DNA"/>
</dbReference>
<keyword evidence="3" id="KW-1185">Reference proteome</keyword>
<reference evidence="2 3" key="1">
    <citation type="submission" date="2016-02" db="EMBL/GenBank/DDBJ databases">
        <title>Band-tailed pigeon sequencing and assembly.</title>
        <authorList>
            <person name="Soares A.E."/>
            <person name="Novak B.J."/>
            <person name="Rice E.S."/>
            <person name="O'Connell B."/>
            <person name="Chang D."/>
            <person name="Weber S."/>
            <person name="Shapiro B."/>
        </authorList>
    </citation>
    <scope>NUCLEOTIDE SEQUENCE [LARGE SCALE GENOMIC DNA]</scope>
    <source>
        <strain evidence="2">BTP2013</strain>
        <tissue evidence="2">Blood</tissue>
    </source>
</reference>
<name>A0A1V4J3C6_PATFA</name>
<protein>
    <submittedName>
        <fullName evidence="2">Uncharacterized protein</fullName>
    </submittedName>
</protein>